<dbReference type="Proteomes" id="UP001204953">
    <property type="component" value="Unassembled WGS sequence"/>
</dbReference>
<accession>A0AAE3GU95</accession>
<dbReference type="InterPro" id="IPR027417">
    <property type="entry name" value="P-loop_NTPase"/>
</dbReference>
<protein>
    <submittedName>
        <fullName evidence="4">ABC-ATPase domain-containing protein</fullName>
    </submittedName>
</protein>
<proteinExistence type="predicted"/>
<dbReference type="Pfam" id="PF09818">
    <property type="entry name" value="ABC_ATPase"/>
    <property type="match status" value="1"/>
</dbReference>
<dbReference type="Pfam" id="PF20446">
    <property type="entry name" value="ABC_N"/>
    <property type="match status" value="1"/>
</dbReference>
<dbReference type="AlphaFoldDB" id="A0AAE3GU95"/>
<reference evidence="4" key="1">
    <citation type="submission" date="2022-06" db="EMBL/GenBank/DDBJ databases">
        <title>New cyanobacteria of genus Symplocastrum in benthos of Lake Baikal.</title>
        <authorList>
            <person name="Sorokovikova E."/>
            <person name="Tikhonova I."/>
            <person name="Krasnopeev A."/>
            <person name="Evseev P."/>
            <person name="Gladkikh A."/>
            <person name="Belykh O."/>
        </authorList>
    </citation>
    <scope>NUCLEOTIDE SEQUENCE</scope>
    <source>
        <strain evidence="4">BBK-W-15</strain>
    </source>
</reference>
<dbReference type="Pfam" id="PF21117">
    <property type="entry name" value="MRB1590_C"/>
    <property type="match status" value="1"/>
</dbReference>
<dbReference type="SUPFAM" id="SSF52540">
    <property type="entry name" value="P-loop containing nucleoside triphosphate hydrolases"/>
    <property type="match status" value="1"/>
</dbReference>
<evidence type="ECO:0000259" key="2">
    <source>
        <dbReference type="Pfam" id="PF20446"/>
    </source>
</evidence>
<dbReference type="RefSeq" id="WP_254012852.1">
    <property type="nucleotide sequence ID" value="NZ_JAMZMM010000168.1"/>
</dbReference>
<feature type="domain" description="ATPase of the ABC class C-terminal" evidence="1">
    <location>
        <begin position="169"/>
        <end position="450"/>
    </location>
</feature>
<dbReference type="InterPro" id="IPR046834">
    <property type="entry name" value="ABC_ATPase_C"/>
</dbReference>
<evidence type="ECO:0000259" key="3">
    <source>
        <dbReference type="Pfam" id="PF21117"/>
    </source>
</evidence>
<sequence>MSNRENLRQLLLQLDDRGYKAYRDIKGSYQFTDFTLIIDRVQGDPFATPSQIRVIAPQSVAGFPTQLYQTPAREIALRDYLTRKFDSVVKNFSSHRGTGNSGLIAITYVGQSVLERTCVFVTDKSVEVRFIVGLPGRGRSISGRQAGEMLCEDIPLIVNQALKYSSLNAKAIQDHVETVEDAEWLRQELPKRGLVAFIPDGAILPRTSGVDDRPLSDEAVPFQSPPSLRVKFTCPNRGLVTGMGIAKGVTLIVGGGYHGKSTLLRSIELGVYNHIPNDGRELVVTNPAAVKIRAEDGRSIASVDISPFINQLPQNRSTRQFSTTNASGSTSQAANIIEALEAGTELLLVDEDTAATNFMIRDRRMQQLVAKDKEPITPFIDKVRQLYTDCGVSTILVMGGSGDYFDVADIAIAMDNFQPQDVTKEAKEIALKYRTERLKEGGDKFGSINPRILLPESIDPSRGNREVKLKVRDVDEVVFGTEEIDLASVEQIAERGQLRAIAEAIVYAKRQYINGESALPEILDGVMGDIESKGLDILSNLPEGDFVKFRRFELAAALNRLRSLKVK</sequence>
<keyword evidence="5" id="KW-1185">Reference proteome</keyword>
<dbReference type="PANTHER" id="PTHR38149">
    <property type="entry name" value="ATPASE"/>
    <property type="match status" value="1"/>
</dbReference>
<dbReference type="InterPro" id="IPR049069">
    <property type="entry name" value="MRB1590-like_C"/>
</dbReference>
<feature type="domain" description="ATPase of the ABC class N-terminal" evidence="2">
    <location>
        <begin position="5"/>
        <end position="164"/>
    </location>
</feature>
<organism evidence="4 5">
    <name type="scientific">Limnofasciculus baicalensis BBK-W-15</name>
    <dbReference type="NCBI Taxonomy" id="2699891"/>
    <lineage>
        <taxon>Bacteria</taxon>
        <taxon>Bacillati</taxon>
        <taxon>Cyanobacteriota</taxon>
        <taxon>Cyanophyceae</taxon>
        <taxon>Coleofasciculales</taxon>
        <taxon>Coleofasciculaceae</taxon>
        <taxon>Limnofasciculus</taxon>
        <taxon>Limnofasciculus baicalensis</taxon>
    </lineage>
</organism>
<evidence type="ECO:0000313" key="5">
    <source>
        <dbReference type="Proteomes" id="UP001204953"/>
    </source>
</evidence>
<dbReference type="InterPro" id="IPR019195">
    <property type="entry name" value="ABC_ATPase_put"/>
</dbReference>
<evidence type="ECO:0000313" key="4">
    <source>
        <dbReference type="EMBL" id="MCP2730086.1"/>
    </source>
</evidence>
<dbReference type="InterPro" id="IPR046833">
    <property type="entry name" value="ABC_N"/>
</dbReference>
<dbReference type="EMBL" id="JAMZMM010000168">
    <property type="protein sequence ID" value="MCP2730086.1"/>
    <property type="molecule type" value="Genomic_DNA"/>
</dbReference>
<evidence type="ECO:0000259" key="1">
    <source>
        <dbReference type="Pfam" id="PF09818"/>
    </source>
</evidence>
<feature type="domain" description="MRB1590-like C-terminal" evidence="3">
    <location>
        <begin position="468"/>
        <end position="567"/>
    </location>
</feature>
<comment type="caution">
    <text evidence="4">The sequence shown here is derived from an EMBL/GenBank/DDBJ whole genome shotgun (WGS) entry which is preliminary data.</text>
</comment>
<dbReference type="PANTHER" id="PTHR38149:SF1">
    <property type="entry name" value="ATPASE"/>
    <property type="match status" value="1"/>
</dbReference>
<name>A0AAE3GU95_9CYAN</name>
<gene>
    <name evidence="4" type="ORF">NJ959_16770</name>
</gene>